<evidence type="ECO:0000313" key="4">
    <source>
        <dbReference type="Proteomes" id="UP000199451"/>
    </source>
</evidence>
<dbReference type="RefSeq" id="WP_089698647.1">
    <property type="nucleotide sequence ID" value="NZ_FNHL01000004.1"/>
</dbReference>
<dbReference type="InterPro" id="IPR006015">
    <property type="entry name" value="Universal_stress_UspA"/>
</dbReference>
<dbReference type="InterPro" id="IPR014729">
    <property type="entry name" value="Rossmann-like_a/b/a_fold"/>
</dbReference>
<feature type="domain" description="UspA" evidence="2">
    <location>
        <begin position="1"/>
        <end position="137"/>
    </location>
</feature>
<evidence type="ECO:0000256" key="1">
    <source>
        <dbReference type="ARBA" id="ARBA00008791"/>
    </source>
</evidence>
<dbReference type="Gene3D" id="3.40.50.620">
    <property type="entry name" value="HUPs"/>
    <property type="match status" value="2"/>
</dbReference>
<dbReference type="CDD" id="cd00293">
    <property type="entry name" value="USP-like"/>
    <property type="match status" value="2"/>
</dbReference>
<name>A0A1G9XDT7_9EURY</name>
<dbReference type="STRING" id="660521.SAMN04487949_2940"/>
<sequence length="293" mass="31391">MFDDLLFPTDGSDGTERALDHVLDIATAHDATLHVLNVADVTRDSVAQIQGEVIDALVDEGENTVQQVVDRAEARDIPTTTAVEQGEPYPTIVEYASSNDVDLVVMPTHGRKGLSRLLLGSTTERVVRESDVPVLTIGPDDTDLSYPYEDILVPTDGSKSAMEALTLGIDLTAVDDGTLHLLSVAEVTEFGVGAPGEIQLKIFEEEAAETVEAAAEVATEAGVERVTETAEAGISVHRAILSYVEKNDVDVIVAGTHGRTGFDRYMLGSVTEKLVRTAPVPVLTVRQKPDDEE</sequence>
<reference evidence="4" key="1">
    <citation type="submission" date="2016-10" db="EMBL/GenBank/DDBJ databases">
        <authorList>
            <person name="Varghese N."/>
            <person name="Submissions S."/>
        </authorList>
    </citation>
    <scope>NUCLEOTIDE SEQUENCE [LARGE SCALE GENOMIC DNA]</scope>
    <source>
        <strain evidence="4">CGMCC 1.10119</strain>
    </source>
</reference>
<protein>
    <submittedName>
        <fullName evidence="3">Nucleotide-binding universal stress protein, UspA family</fullName>
    </submittedName>
</protein>
<dbReference type="PRINTS" id="PR01438">
    <property type="entry name" value="UNVRSLSTRESS"/>
</dbReference>
<evidence type="ECO:0000259" key="2">
    <source>
        <dbReference type="Pfam" id="PF00582"/>
    </source>
</evidence>
<keyword evidence="4" id="KW-1185">Reference proteome</keyword>
<dbReference type="EMBL" id="FNHL01000004">
    <property type="protein sequence ID" value="SDM94626.1"/>
    <property type="molecule type" value="Genomic_DNA"/>
</dbReference>
<dbReference type="OrthoDB" id="105697at2157"/>
<feature type="domain" description="UspA" evidence="2">
    <location>
        <begin position="148"/>
        <end position="286"/>
    </location>
</feature>
<accession>A0A1G9XDT7</accession>
<gene>
    <name evidence="3" type="ORF">SAMN04487949_2940</name>
</gene>
<dbReference type="PANTHER" id="PTHR46268">
    <property type="entry name" value="STRESS RESPONSE PROTEIN NHAX"/>
    <property type="match status" value="1"/>
</dbReference>
<dbReference type="Pfam" id="PF00582">
    <property type="entry name" value="Usp"/>
    <property type="match status" value="2"/>
</dbReference>
<dbReference type="Proteomes" id="UP000199451">
    <property type="component" value="Unassembled WGS sequence"/>
</dbReference>
<proteinExistence type="inferred from homology"/>
<dbReference type="SUPFAM" id="SSF52402">
    <property type="entry name" value="Adenine nucleotide alpha hydrolases-like"/>
    <property type="match status" value="2"/>
</dbReference>
<dbReference type="InterPro" id="IPR006016">
    <property type="entry name" value="UspA"/>
</dbReference>
<evidence type="ECO:0000313" key="3">
    <source>
        <dbReference type="EMBL" id="SDM94626.1"/>
    </source>
</evidence>
<comment type="similarity">
    <text evidence="1">Belongs to the universal stress protein A family.</text>
</comment>
<dbReference type="PANTHER" id="PTHR46268:SF6">
    <property type="entry name" value="UNIVERSAL STRESS PROTEIN UP12"/>
    <property type="match status" value="1"/>
</dbReference>
<organism evidence="3 4">
    <name type="scientific">Halogranum gelatinilyticum</name>
    <dbReference type="NCBI Taxonomy" id="660521"/>
    <lineage>
        <taxon>Archaea</taxon>
        <taxon>Methanobacteriati</taxon>
        <taxon>Methanobacteriota</taxon>
        <taxon>Stenosarchaea group</taxon>
        <taxon>Halobacteria</taxon>
        <taxon>Halobacteriales</taxon>
        <taxon>Haloferacaceae</taxon>
    </lineage>
</organism>
<dbReference type="AlphaFoldDB" id="A0A1G9XDT7"/>